<protein>
    <submittedName>
        <fullName evidence="1">Uncharacterized protein</fullName>
    </submittedName>
</protein>
<sequence length="30" mass="3587">MLPLHLLFHIIRRNLLLNKPHHLLSTIGLY</sequence>
<proteinExistence type="predicted"/>
<name>A0A8S5RCA5_9VIRU</name>
<accession>A0A8S5RCA5</accession>
<evidence type="ECO:0000313" key="1">
    <source>
        <dbReference type="EMBL" id="DAE29054.1"/>
    </source>
</evidence>
<reference evidence="1" key="1">
    <citation type="journal article" date="2021" name="Proc. Natl. Acad. Sci. U.S.A.">
        <title>A Catalog of Tens of Thousands of Viruses from Human Metagenomes Reveals Hidden Associations with Chronic Diseases.</title>
        <authorList>
            <person name="Tisza M.J."/>
            <person name="Buck C.B."/>
        </authorList>
    </citation>
    <scope>NUCLEOTIDE SEQUENCE</scope>
    <source>
        <strain evidence="1">CtPYc18</strain>
    </source>
</reference>
<dbReference type="EMBL" id="BK059092">
    <property type="protein sequence ID" value="DAE29054.1"/>
    <property type="molecule type" value="Genomic_DNA"/>
</dbReference>
<organism evidence="1">
    <name type="scientific">virus sp. ctPYc18</name>
    <dbReference type="NCBI Taxonomy" id="2828251"/>
    <lineage>
        <taxon>Viruses</taxon>
    </lineage>
</organism>